<evidence type="ECO:0000256" key="3">
    <source>
        <dbReference type="ARBA" id="ARBA00022670"/>
    </source>
</evidence>
<dbReference type="CDD" id="cd02663">
    <property type="entry name" value="Peptidase_C19G"/>
    <property type="match status" value="1"/>
</dbReference>
<dbReference type="Pfam" id="PF00443">
    <property type="entry name" value="UCH"/>
    <property type="match status" value="1"/>
</dbReference>
<dbReference type="OrthoDB" id="27652at2759"/>
<keyword evidence="4 5" id="KW-0378">Hydrolase</keyword>
<keyword evidence="3 5" id="KW-0645">Protease</keyword>
<feature type="compositionally biased region" description="Low complexity" evidence="6">
    <location>
        <begin position="134"/>
        <end position="151"/>
    </location>
</feature>
<dbReference type="InterPro" id="IPR018200">
    <property type="entry name" value="USP_CS"/>
</dbReference>
<dbReference type="Proteomes" id="UP000019384">
    <property type="component" value="Unassembled WGS sequence"/>
</dbReference>
<keyword evidence="9" id="KW-1185">Reference proteome</keyword>
<feature type="region of interest" description="Disordered" evidence="6">
    <location>
        <begin position="131"/>
        <end position="159"/>
    </location>
</feature>
<organism evidence="8 9">
    <name type="scientific">Kuraishia capsulata CBS 1993</name>
    <dbReference type="NCBI Taxonomy" id="1382522"/>
    <lineage>
        <taxon>Eukaryota</taxon>
        <taxon>Fungi</taxon>
        <taxon>Dikarya</taxon>
        <taxon>Ascomycota</taxon>
        <taxon>Saccharomycotina</taxon>
        <taxon>Pichiomycetes</taxon>
        <taxon>Pichiales</taxon>
        <taxon>Pichiaceae</taxon>
        <taxon>Kuraishia</taxon>
    </lineage>
</organism>
<feature type="domain" description="USP" evidence="7">
    <location>
        <begin position="76"/>
        <end position="537"/>
    </location>
</feature>
<dbReference type="InterPro" id="IPR001394">
    <property type="entry name" value="Peptidase_C19_UCH"/>
</dbReference>
<dbReference type="PANTHER" id="PTHR24006:SF733">
    <property type="entry name" value="RE52890P"/>
    <property type="match status" value="1"/>
</dbReference>
<evidence type="ECO:0000256" key="6">
    <source>
        <dbReference type="SAM" id="MobiDB-lite"/>
    </source>
</evidence>
<feature type="compositionally biased region" description="Basic and acidic residues" evidence="6">
    <location>
        <begin position="7"/>
        <end position="17"/>
    </location>
</feature>
<evidence type="ECO:0000256" key="4">
    <source>
        <dbReference type="ARBA" id="ARBA00022801"/>
    </source>
</evidence>
<dbReference type="InterPro" id="IPR038765">
    <property type="entry name" value="Papain-like_cys_pep_sf"/>
</dbReference>
<dbReference type="GO" id="GO:0016579">
    <property type="term" value="P:protein deubiquitination"/>
    <property type="evidence" value="ECO:0007669"/>
    <property type="project" value="InterPro"/>
</dbReference>
<dbReference type="GO" id="GO:0005634">
    <property type="term" value="C:nucleus"/>
    <property type="evidence" value="ECO:0007669"/>
    <property type="project" value="TreeGrafter"/>
</dbReference>
<reference evidence="8" key="1">
    <citation type="submission" date="2013-12" db="EMBL/GenBank/DDBJ databases">
        <authorList>
            <person name="Genoscope - CEA"/>
        </authorList>
    </citation>
    <scope>NUCLEOTIDE SEQUENCE</scope>
    <source>
        <strain evidence="8">CBS 1993</strain>
    </source>
</reference>
<feature type="compositionally biased region" description="Basic residues" evidence="6">
    <location>
        <begin position="614"/>
        <end position="625"/>
    </location>
</feature>
<comment type="catalytic activity">
    <reaction evidence="1 5">
        <text>Thiol-dependent hydrolysis of ester, thioester, amide, peptide and isopeptide bonds formed by the C-terminal Gly of ubiquitin (a 76-residue protein attached to proteins as an intracellular targeting signal).</text>
        <dbReference type="EC" id="3.4.19.12"/>
    </reaction>
</comment>
<dbReference type="PROSITE" id="PS00973">
    <property type="entry name" value="USP_2"/>
    <property type="match status" value="1"/>
</dbReference>
<dbReference type="InterPro" id="IPR028889">
    <property type="entry name" value="USP"/>
</dbReference>
<dbReference type="HOGENOM" id="CLU_008279_12_2_1"/>
<evidence type="ECO:0000256" key="1">
    <source>
        <dbReference type="ARBA" id="ARBA00000707"/>
    </source>
</evidence>
<protein>
    <recommendedName>
        <fullName evidence="5">Ubiquitin carboxyl-terminal hydrolase</fullName>
        <ecNumber evidence="5">3.4.19.12</ecNumber>
    </recommendedName>
</protein>
<dbReference type="PROSITE" id="PS50235">
    <property type="entry name" value="USP_3"/>
    <property type="match status" value="1"/>
</dbReference>
<dbReference type="GO" id="GO:0006508">
    <property type="term" value="P:proteolysis"/>
    <property type="evidence" value="ECO:0007669"/>
    <property type="project" value="UniProtKB-KW"/>
</dbReference>
<evidence type="ECO:0000259" key="7">
    <source>
        <dbReference type="PROSITE" id="PS50235"/>
    </source>
</evidence>
<dbReference type="EMBL" id="HG793126">
    <property type="protein sequence ID" value="CDK25620.1"/>
    <property type="molecule type" value="Genomic_DNA"/>
</dbReference>
<dbReference type="FunFam" id="3.90.70.10:FF:000131">
    <property type="entry name" value="Ubiquitin carboxyl-terminal hydrolase"/>
    <property type="match status" value="1"/>
</dbReference>
<gene>
    <name evidence="8" type="ORF">KUCA_T00001590001</name>
</gene>
<sequence length="625" mass="70882">MFKKWKAGSDNKPKAKETAPVQTEKPAAHPASLEAFKDDALHIEVSHEEETDPELEYRVVTQDLNVPYGDGSDKIFGMENFGNTCYCNSILQCLFYTVAFRRAVLTFPERDPVHRRKRKLKVNGTKPHAFVLGTQPLSQQSQTQAQSQPTSNGKDEKKRRSSIFALKNEPASSAVPAAPAASATHTTSQPLNIPILNFPNVERYLVSRWPSFADLNIKFALNQQKNITIVGIVGDPNANSEQRKRQALMRGPIVNLDQSFNMEYGMDQSLYTALKDVFECMAENNSHVGVVSPQKLIEVLKRENELFRSSMHQDAHEFINFLINTVLEVVDRMEARTSQHSNLHGIFEGLLTSETRCLSCENVSTRDEKFLDLSIDLQQNSSITNCLKMFSQSEMLNESNKFYCEKCHSLQEAAKTIKLKKLPQVLVLHLKRFKYMEELNRNMKLFYRVEYPKNLRVFNTTDDAAQPDKLYELYGVVVHIGGGPYHGHYVSLIKTEKFGWLLFDDETVESIDEDYVFRFFGDGPGLATAYVLFYQEISEEEFLEKNLYDGFEDELETEGDSGQTSRPGSQTNINNSGDSNDNLSGPQTQPSTAPTSAPVSAVYAPVEKPEKHEKEKKKRIFSFKK</sequence>
<dbReference type="STRING" id="1382522.W6MUH2"/>
<feature type="compositionally biased region" description="Low complexity" evidence="6">
    <location>
        <begin position="572"/>
        <end position="585"/>
    </location>
</feature>
<dbReference type="GeneID" id="34519020"/>
<dbReference type="Gene3D" id="3.90.70.10">
    <property type="entry name" value="Cysteine proteinases"/>
    <property type="match status" value="2"/>
</dbReference>
<feature type="compositionally biased region" description="Polar residues" evidence="6">
    <location>
        <begin position="560"/>
        <end position="571"/>
    </location>
</feature>
<reference evidence="8" key="2">
    <citation type="submission" date="2014-02" db="EMBL/GenBank/DDBJ databases">
        <title>Complete DNA sequence of /Kuraishia capsulata/ illustrates novel genomic features among budding yeasts (/Saccharomycotina/).</title>
        <authorList>
            <person name="Morales L."/>
            <person name="Noel B."/>
            <person name="Porcel B."/>
            <person name="Marcet-Houben M."/>
            <person name="Hullo M-F."/>
            <person name="Sacerdot C."/>
            <person name="Tekaia F."/>
            <person name="Leh-Louis V."/>
            <person name="Despons L."/>
            <person name="Khanna V."/>
            <person name="Aury J-M."/>
            <person name="Barbe V."/>
            <person name="Couloux A."/>
            <person name="Labadie K."/>
            <person name="Pelletier E."/>
            <person name="Souciet J-L."/>
            <person name="Boekhout T."/>
            <person name="Gabaldon T."/>
            <person name="Wincker P."/>
            <person name="Dujon B."/>
        </authorList>
    </citation>
    <scope>NUCLEOTIDE SEQUENCE</scope>
    <source>
        <strain evidence="8">CBS 1993</strain>
    </source>
</reference>
<comment type="similarity">
    <text evidence="2 5">Belongs to the peptidase C19 family.</text>
</comment>
<dbReference type="AlphaFoldDB" id="W6MUH2"/>
<dbReference type="InterPro" id="IPR050164">
    <property type="entry name" value="Peptidase_C19"/>
</dbReference>
<dbReference type="PROSITE" id="PS00972">
    <property type="entry name" value="USP_1"/>
    <property type="match status" value="1"/>
</dbReference>
<keyword evidence="5" id="KW-0833">Ubl conjugation pathway</keyword>
<feature type="region of interest" description="Disordered" evidence="6">
    <location>
        <begin position="554"/>
        <end position="625"/>
    </location>
</feature>
<dbReference type="SUPFAM" id="SSF54001">
    <property type="entry name" value="Cysteine proteinases"/>
    <property type="match status" value="1"/>
</dbReference>
<accession>W6MUH2</accession>
<evidence type="ECO:0000256" key="5">
    <source>
        <dbReference type="RuleBase" id="RU366025"/>
    </source>
</evidence>
<feature type="compositionally biased region" description="Polar residues" evidence="6">
    <location>
        <begin position="586"/>
        <end position="598"/>
    </location>
</feature>
<proteinExistence type="inferred from homology"/>
<dbReference type="GO" id="GO:0004843">
    <property type="term" value="F:cysteine-type deubiquitinase activity"/>
    <property type="evidence" value="ECO:0007669"/>
    <property type="project" value="UniProtKB-UniRule"/>
</dbReference>
<dbReference type="RefSeq" id="XP_022457632.1">
    <property type="nucleotide sequence ID" value="XM_022603786.1"/>
</dbReference>
<dbReference type="PANTHER" id="PTHR24006">
    <property type="entry name" value="UBIQUITIN CARBOXYL-TERMINAL HYDROLASE"/>
    <property type="match status" value="1"/>
</dbReference>
<name>W6MUH2_9ASCO</name>
<evidence type="ECO:0000313" key="9">
    <source>
        <dbReference type="Proteomes" id="UP000019384"/>
    </source>
</evidence>
<evidence type="ECO:0000256" key="2">
    <source>
        <dbReference type="ARBA" id="ARBA00009085"/>
    </source>
</evidence>
<dbReference type="EC" id="3.4.19.12" evidence="5"/>
<dbReference type="GO" id="GO:0005829">
    <property type="term" value="C:cytosol"/>
    <property type="evidence" value="ECO:0007669"/>
    <property type="project" value="TreeGrafter"/>
</dbReference>
<feature type="region of interest" description="Disordered" evidence="6">
    <location>
        <begin position="1"/>
        <end position="30"/>
    </location>
</feature>
<keyword evidence="5" id="KW-0788">Thiol protease</keyword>
<evidence type="ECO:0000313" key="8">
    <source>
        <dbReference type="EMBL" id="CDK25620.1"/>
    </source>
</evidence>